<dbReference type="InterPro" id="IPR036259">
    <property type="entry name" value="MFS_trans_sf"/>
</dbReference>
<keyword evidence="3" id="KW-1185">Reference proteome</keyword>
<keyword evidence="1" id="KW-0812">Transmembrane</keyword>
<evidence type="ECO:0000256" key="1">
    <source>
        <dbReference type="SAM" id="Phobius"/>
    </source>
</evidence>
<feature type="transmembrane region" description="Helical" evidence="1">
    <location>
        <begin position="49"/>
        <end position="67"/>
    </location>
</feature>
<evidence type="ECO:0000313" key="2">
    <source>
        <dbReference type="EMBL" id="KAE9961126.1"/>
    </source>
</evidence>
<feature type="transmembrane region" description="Helical" evidence="1">
    <location>
        <begin position="115"/>
        <end position="138"/>
    </location>
</feature>
<accession>A0A8H3TZN0</accession>
<feature type="non-terminal residue" evidence="2">
    <location>
        <position position="1"/>
    </location>
</feature>
<gene>
    <name evidence="2" type="ORF">EG327_006652</name>
</gene>
<dbReference type="EMBL" id="WNWR01003916">
    <property type="protein sequence ID" value="KAE9961126.1"/>
    <property type="molecule type" value="Genomic_DNA"/>
</dbReference>
<dbReference type="Proteomes" id="UP000490939">
    <property type="component" value="Unassembled WGS sequence"/>
</dbReference>
<organism evidence="2 3">
    <name type="scientific">Venturia inaequalis</name>
    <name type="common">Apple scab fungus</name>
    <dbReference type="NCBI Taxonomy" id="5025"/>
    <lineage>
        <taxon>Eukaryota</taxon>
        <taxon>Fungi</taxon>
        <taxon>Dikarya</taxon>
        <taxon>Ascomycota</taxon>
        <taxon>Pezizomycotina</taxon>
        <taxon>Dothideomycetes</taxon>
        <taxon>Pleosporomycetidae</taxon>
        <taxon>Venturiales</taxon>
        <taxon>Venturiaceae</taxon>
        <taxon>Venturia</taxon>
    </lineage>
</organism>
<dbReference type="Gene3D" id="1.20.1250.20">
    <property type="entry name" value="MFS general substrate transporter like domains"/>
    <property type="match status" value="1"/>
</dbReference>
<keyword evidence="1" id="KW-0472">Membrane</keyword>
<evidence type="ECO:0008006" key="4">
    <source>
        <dbReference type="Google" id="ProtNLM"/>
    </source>
</evidence>
<keyword evidence="1" id="KW-1133">Transmembrane helix</keyword>
<name>A0A8H3TZN0_VENIN</name>
<feature type="transmembrane region" description="Helical" evidence="1">
    <location>
        <begin position="21"/>
        <end position="43"/>
    </location>
</feature>
<protein>
    <recommendedName>
        <fullName evidence="4">Major facilitator superfamily (MFS) profile domain-containing protein</fullName>
    </recommendedName>
</protein>
<sequence length="146" mass="15731">MNAVGILGRIIPALIADKFFGSFNTLIPFMIGVGIMMFEWILVTNSRQFYNFVIVYGICAHAVQTLFPSTISKMTTDMSKIGVRTGMVFSIISIACLTGPPIAGLLIQAGNGSFLYAQIFGGTTAFVGTGVLVLARIAENRLSKQR</sequence>
<comment type="caution">
    <text evidence="2">The sequence shown here is derived from an EMBL/GenBank/DDBJ whole genome shotgun (WGS) entry which is preliminary data.</text>
</comment>
<feature type="transmembrane region" description="Helical" evidence="1">
    <location>
        <begin position="88"/>
        <end position="109"/>
    </location>
</feature>
<reference evidence="2 3" key="1">
    <citation type="submission" date="2019-07" db="EMBL/GenBank/DDBJ databases">
        <title>Venturia inaequalis Genome Resource.</title>
        <authorList>
            <person name="Lichtner F.J."/>
        </authorList>
    </citation>
    <scope>NUCLEOTIDE SEQUENCE [LARGE SCALE GENOMIC DNA]</scope>
    <source>
        <strain evidence="2 3">DMI_063113</strain>
    </source>
</reference>
<evidence type="ECO:0000313" key="3">
    <source>
        <dbReference type="Proteomes" id="UP000490939"/>
    </source>
</evidence>
<dbReference type="SUPFAM" id="SSF103473">
    <property type="entry name" value="MFS general substrate transporter"/>
    <property type="match status" value="1"/>
</dbReference>
<proteinExistence type="predicted"/>
<dbReference type="AlphaFoldDB" id="A0A8H3TZN0"/>